<name>A0AAD3S6W6_NEPGR</name>
<dbReference type="EMBL" id="BSYO01000005">
    <property type="protein sequence ID" value="GMH05479.1"/>
    <property type="molecule type" value="Genomic_DNA"/>
</dbReference>
<protein>
    <submittedName>
        <fullName evidence="1">Uncharacterized protein</fullName>
    </submittedName>
</protein>
<sequence length="123" mass="14141">MPNYELPDWNMDSQQLKRLPELADLWRHEVINHDCQVHQHPHLLPLGLLLLRSLNKKIRPCQLPHKHAEQQFAHPICGDSDYKGFRILVPGIKGPLFCPQFVDVVLWADSHVYFVGLHGAVAS</sequence>
<evidence type="ECO:0000313" key="2">
    <source>
        <dbReference type="Proteomes" id="UP001279734"/>
    </source>
</evidence>
<evidence type="ECO:0000313" key="1">
    <source>
        <dbReference type="EMBL" id="GMH05479.1"/>
    </source>
</evidence>
<gene>
    <name evidence="1" type="ORF">Nepgr_007319</name>
</gene>
<comment type="caution">
    <text evidence="1">The sequence shown here is derived from an EMBL/GenBank/DDBJ whole genome shotgun (WGS) entry which is preliminary data.</text>
</comment>
<organism evidence="1 2">
    <name type="scientific">Nepenthes gracilis</name>
    <name type="common">Slender pitcher plant</name>
    <dbReference type="NCBI Taxonomy" id="150966"/>
    <lineage>
        <taxon>Eukaryota</taxon>
        <taxon>Viridiplantae</taxon>
        <taxon>Streptophyta</taxon>
        <taxon>Embryophyta</taxon>
        <taxon>Tracheophyta</taxon>
        <taxon>Spermatophyta</taxon>
        <taxon>Magnoliopsida</taxon>
        <taxon>eudicotyledons</taxon>
        <taxon>Gunneridae</taxon>
        <taxon>Pentapetalae</taxon>
        <taxon>Caryophyllales</taxon>
        <taxon>Nepenthaceae</taxon>
        <taxon>Nepenthes</taxon>
    </lineage>
</organism>
<reference evidence="1" key="1">
    <citation type="submission" date="2023-05" db="EMBL/GenBank/DDBJ databases">
        <title>Nepenthes gracilis genome sequencing.</title>
        <authorList>
            <person name="Fukushima K."/>
        </authorList>
    </citation>
    <scope>NUCLEOTIDE SEQUENCE</scope>
    <source>
        <strain evidence="1">SING2019-196</strain>
    </source>
</reference>
<keyword evidence="2" id="KW-1185">Reference proteome</keyword>
<proteinExistence type="predicted"/>
<dbReference type="AlphaFoldDB" id="A0AAD3S6W6"/>
<dbReference type="Proteomes" id="UP001279734">
    <property type="component" value="Unassembled WGS sequence"/>
</dbReference>
<accession>A0AAD3S6W6</accession>